<name>A0AAV6GNV4_9TELE</name>
<reference evidence="1" key="1">
    <citation type="submission" date="2020-10" db="EMBL/GenBank/DDBJ databases">
        <title>Chromosome-scale genome assembly of the Allis shad, Alosa alosa.</title>
        <authorList>
            <person name="Margot Z."/>
            <person name="Christophe K."/>
            <person name="Cabau C."/>
            <person name="Louis A."/>
            <person name="Berthelot C."/>
            <person name="Parey E."/>
            <person name="Roest Crollius H."/>
            <person name="Montfort J."/>
            <person name="Robinson-Rechavi M."/>
            <person name="Bucao C."/>
            <person name="Bouchez O."/>
            <person name="Gislard M."/>
            <person name="Lluch J."/>
            <person name="Milhes M."/>
            <person name="Lampietro C."/>
            <person name="Lopez Roques C."/>
            <person name="Donnadieu C."/>
            <person name="Braasch I."/>
            <person name="Desvignes T."/>
            <person name="Postlethwait J."/>
            <person name="Bobe J."/>
            <person name="Guiguen Y."/>
        </authorList>
    </citation>
    <scope>NUCLEOTIDE SEQUENCE</scope>
    <source>
        <strain evidence="1">M-15738</strain>
        <tissue evidence="1">Blood</tissue>
    </source>
</reference>
<dbReference type="AlphaFoldDB" id="A0AAV6GNV4"/>
<dbReference type="Proteomes" id="UP000823561">
    <property type="component" value="Chromosome 8"/>
</dbReference>
<sequence>MKQLQMDNPIILALSPNRTNIRLGLIKVPGHTLECLHWIVRDVSTKLDPAVKTVLYNGVTSCLRKALYCHFEEQTTSEGCGELIPKYEHFQGEVSLHHKHRIVTPKGTLLIRELLQTYRSSLLQDHTNIPLYTVDTACTGFGDKLIDRF</sequence>
<dbReference type="EMBL" id="JADWDJ010000008">
    <property type="protein sequence ID" value="KAG5276520.1"/>
    <property type="molecule type" value="Genomic_DNA"/>
</dbReference>
<proteinExistence type="predicted"/>
<protein>
    <submittedName>
        <fullName evidence="1">Uncharacterized protein</fullName>
    </submittedName>
</protein>
<organism evidence="1 2">
    <name type="scientific">Alosa alosa</name>
    <name type="common">allis shad</name>
    <dbReference type="NCBI Taxonomy" id="278164"/>
    <lineage>
        <taxon>Eukaryota</taxon>
        <taxon>Metazoa</taxon>
        <taxon>Chordata</taxon>
        <taxon>Craniata</taxon>
        <taxon>Vertebrata</taxon>
        <taxon>Euteleostomi</taxon>
        <taxon>Actinopterygii</taxon>
        <taxon>Neopterygii</taxon>
        <taxon>Teleostei</taxon>
        <taxon>Clupei</taxon>
        <taxon>Clupeiformes</taxon>
        <taxon>Clupeoidei</taxon>
        <taxon>Clupeidae</taxon>
        <taxon>Alosa</taxon>
    </lineage>
</organism>
<evidence type="ECO:0000313" key="2">
    <source>
        <dbReference type="Proteomes" id="UP000823561"/>
    </source>
</evidence>
<evidence type="ECO:0000313" key="1">
    <source>
        <dbReference type="EMBL" id="KAG5276520.1"/>
    </source>
</evidence>
<comment type="caution">
    <text evidence="1">The sequence shown here is derived from an EMBL/GenBank/DDBJ whole genome shotgun (WGS) entry which is preliminary data.</text>
</comment>
<accession>A0AAV6GNV4</accession>
<gene>
    <name evidence="1" type="ORF">AALO_G00106590</name>
</gene>
<keyword evidence="2" id="KW-1185">Reference proteome</keyword>